<proteinExistence type="predicted"/>
<dbReference type="EMBL" id="RCUY01000009">
    <property type="protein sequence ID" value="RLP82024.1"/>
    <property type="molecule type" value="Genomic_DNA"/>
</dbReference>
<evidence type="ECO:0000313" key="1">
    <source>
        <dbReference type="EMBL" id="RLP82024.1"/>
    </source>
</evidence>
<evidence type="ECO:0000313" key="2">
    <source>
        <dbReference type="Proteomes" id="UP000269438"/>
    </source>
</evidence>
<dbReference type="Proteomes" id="UP000269438">
    <property type="component" value="Unassembled WGS sequence"/>
</dbReference>
<comment type="caution">
    <text evidence="1">The sequence shown here is derived from an EMBL/GenBank/DDBJ whole genome shotgun (WGS) entry which is preliminary data.</text>
</comment>
<reference evidence="1 2" key="1">
    <citation type="submission" date="2018-10" db="EMBL/GenBank/DDBJ databases">
        <authorList>
            <person name="Li J."/>
        </authorList>
    </citation>
    <scope>NUCLEOTIDE SEQUENCE [LARGE SCALE GENOMIC DNA]</scope>
    <source>
        <strain evidence="1 2">JCM 11654</strain>
    </source>
</reference>
<sequence>MEQEKRFALVDYSITFTGSSTGTASDVGFRYVTARGDLINNRDGTIPGNPGSAPAGATLPTGASYEAQVTVEIPDDGGGLLRITEGGRAEFGIVEQGDETAYIKVR</sequence>
<organism evidence="1 2">
    <name type="scientific">Mycetocola lacteus</name>
    <dbReference type="NCBI Taxonomy" id="76637"/>
    <lineage>
        <taxon>Bacteria</taxon>
        <taxon>Bacillati</taxon>
        <taxon>Actinomycetota</taxon>
        <taxon>Actinomycetes</taxon>
        <taxon>Micrococcales</taxon>
        <taxon>Microbacteriaceae</taxon>
        <taxon>Mycetocola</taxon>
    </lineage>
</organism>
<dbReference type="AlphaFoldDB" id="A0A3L7APG4"/>
<gene>
    <name evidence="1" type="ORF">D9V34_09375</name>
</gene>
<keyword evidence="2" id="KW-1185">Reference proteome</keyword>
<name>A0A3L7APG4_9MICO</name>
<accession>A0A3L7APG4</accession>
<protein>
    <submittedName>
        <fullName evidence="1">Uncharacterized protein</fullName>
    </submittedName>
</protein>